<organism evidence="9 10">
    <name type="scientific">Weissella cibaria</name>
    <dbReference type="NCBI Taxonomy" id="137591"/>
    <lineage>
        <taxon>Bacteria</taxon>
        <taxon>Bacillati</taxon>
        <taxon>Bacillota</taxon>
        <taxon>Bacilli</taxon>
        <taxon>Lactobacillales</taxon>
        <taxon>Lactobacillaceae</taxon>
        <taxon>Weissella</taxon>
    </lineage>
</organism>
<evidence type="ECO:0000256" key="3">
    <source>
        <dbReference type="ARBA" id="ARBA00022448"/>
    </source>
</evidence>
<feature type="transmembrane region" description="Helical" evidence="7">
    <location>
        <begin position="159"/>
        <end position="179"/>
    </location>
</feature>
<evidence type="ECO:0000256" key="7">
    <source>
        <dbReference type="SAM" id="Phobius"/>
    </source>
</evidence>
<evidence type="ECO:0000256" key="4">
    <source>
        <dbReference type="ARBA" id="ARBA00022692"/>
    </source>
</evidence>
<dbReference type="Pfam" id="PF07690">
    <property type="entry name" value="MFS_1"/>
    <property type="match status" value="1"/>
</dbReference>
<dbReference type="Gene3D" id="1.20.1250.20">
    <property type="entry name" value="MFS general substrate transporter like domains"/>
    <property type="match status" value="2"/>
</dbReference>
<dbReference type="RefSeq" id="WP_085637952.1">
    <property type="nucleotide sequence ID" value="NZ_NDXJ01000005.1"/>
</dbReference>
<dbReference type="InterPro" id="IPR011701">
    <property type="entry name" value="MFS"/>
</dbReference>
<dbReference type="EMBL" id="NDXJ01000005">
    <property type="protein sequence ID" value="OSP89612.1"/>
    <property type="molecule type" value="Genomic_DNA"/>
</dbReference>
<evidence type="ECO:0000259" key="8">
    <source>
        <dbReference type="PROSITE" id="PS50850"/>
    </source>
</evidence>
<dbReference type="PROSITE" id="PS50850">
    <property type="entry name" value="MFS"/>
    <property type="match status" value="1"/>
</dbReference>
<feature type="transmembrane region" description="Helical" evidence="7">
    <location>
        <begin position="337"/>
        <end position="358"/>
    </location>
</feature>
<sequence length="397" mass="43475">MNKALAIRMQAIVYLMYVVQGFALIILAQTMSALTTIWHTDLAGATAVVSAIGLGKLIAYPFLGELADRWQRKTLLLLAILAYGLFFICVPISTHIWQGLILTSFAGIANAMLDAVAYPLLLMLHHGRSSGNVLIKAMISLGEGILPIIIINLNHYQLWFGWVFWVAAVILAVALVVLLGTNMPNSTVVVTERVTRAPRWQWDIVQVTFLTYGFTAMWLMIHFTQWVTRYFQLVRGFSASNAHLLMTCYSVGSLLGVGIVFVLTGRRLIPEKWLLVLLNSMALVSLLLLLIVQTNVVVLVGLATGLFGMSAAGGALQLGVAQLIAHNPGFNGRVTGWYFFAGSFAVLLMPIITGQFATQHLAQVMQSLLVVSAINVILVGTHAMRVVDRNRTEIGEK</sequence>
<feature type="transmembrane region" description="Helical" evidence="7">
    <location>
        <begin position="133"/>
        <end position="153"/>
    </location>
</feature>
<feature type="transmembrane region" description="Helical" evidence="7">
    <location>
        <begin position="274"/>
        <end position="292"/>
    </location>
</feature>
<feature type="transmembrane region" description="Helical" evidence="7">
    <location>
        <begin position="75"/>
        <end position="94"/>
    </location>
</feature>
<keyword evidence="5 7" id="KW-1133">Transmembrane helix</keyword>
<dbReference type="AlphaFoldDB" id="A0A1X4JLH8"/>
<feature type="transmembrane region" description="Helical" evidence="7">
    <location>
        <begin position="42"/>
        <end position="63"/>
    </location>
</feature>
<dbReference type="PANTHER" id="PTHR23514">
    <property type="entry name" value="BYPASS OF STOP CODON PROTEIN 6"/>
    <property type="match status" value="1"/>
</dbReference>
<feature type="transmembrane region" description="Helical" evidence="7">
    <location>
        <begin position="12"/>
        <end position="30"/>
    </location>
</feature>
<feature type="transmembrane region" description="Helical" evidence="7">
    <location>
        <begin position="100"/>
        <end position="121"/>
    </location>
</feature>
<comment type="similarity">
    <text evidence="2">Belongs to the major facilitator superfamily.</text>
</comment>
<dbReference type="GO" id="GO:0005886">
    <property type="term" value="C:plasma membrane"/>
    <property type="evidence" value="ECO:0007669"/>
    <property type="project" value="UniProtKB-SubCell"/>
</dbReference>
<evidence type="ECO:0000313" key="10">
    <source>
        <dbReference type="Proteomes" id="UP000193588"/>
    </source>
</evidence>
<accession>A0A1X4JLH8</accession>
<keyword evidence="3" id="KW-0813">Transport</keyword>
<feature type="transmembrane region" description="Helical" evidence="7">
    <location>
        <begin position="241"/>
        <end position="262"/>
    </location>
</feature>
<feature type="domain" description="Major facilitator superfamily (MFS) profile" evidence="8">
    <location>
        <begin position="9"/>
        <end position="384"/>
    </location>
</feature>
<keyword evidence="4 7" id="KW-0812">Transmembrane</keyword>
<feature type="transmembrane region" description="Helical" evidence="7">
    <location>
        <begin position="200"/>
        <end position="221"/>
    </location>
</feature>
<evidence type="ECO:0000256" key="2">
    <source>
        <dbReference type="ARBA" id="ARBA00008335"/>
    </source>
</evidence>
<dbReference type="InterPro" id="IPR051788">
    <property type="entry name" value="MFS_Transporter"/>
</dbReference>
<evidence type="ECO:0000313" key="9">
    <source>
        <dbReference type="EMBL" id="OSP89612.1"/>
    </source>
</evidence>
<dbReference type="InterPro" id="IPR036259">
    <property type="entry name" value="MFS_trans_sf"/>
</dbReference>
<feature type="transmembrane region" description="Helical" evidence="7">
    <location>
        <begin position="298"/>
        <end position="325"/>
    </location>
</feature>
<proteinExistence type="inferred from homology"/>
<protein>
    <submittedName>
        <fullName evidence="9">MFS transporter</fullName>
    </submittedName>
</protein>
<comment type="subcellular location">
    <subcellularLocation>
        <location evidence="1">Cell membrane</location>
        <topology evidence="1">Multi-pass membrane protein</topology>
    </subcellularLocation>
</comment>
<feature type="transmembrane region" description="Helical" evidence="7">
    <location>
        <begin position="364"/>
        <end position="387"/>
    </location>
</feature>
<keyword evidence="6 7" id="KW-0472">Membrane</keyword>
<evidence type="ECO:0000256" key="6">
    <source>
        <dbReference type="ARBA" id="ARBA00023136"/>
    </source>
</evidence>
<name>A0A1X4JLH8_9LACO</name>
<dbReference type="GO" id="GO:0022857">
    <property type="term" value="F:transmembrane transporter activity"/>
    <property type="evidence" value="ECO:0007669"/>
    <property type="project" value="InterPro"/>
</dbReference>
<evidence type="ECO:0000256" key="5">
    <source>
        <dbReference type="ARBA" id="ARBA00022989"/>
    </source>
</evidence>
<evidence type="ECO:0000256" key="1">
    <source>
        <dbReference type="ARBA" id="ARBA00004651"/>
    </source>
</evidence>
<comment type="caution">
    <text evidence="9">The sequence shown here is derived from an EMBL/GenBank/DDBJ whole genome shotgun (WGS) entry which is preliminary data.</text>
</comment>
<dbReference type="PANTHER" id="PTHR23514:SF3">
    <property type="entry name" value="BYPASS OF STOP CODON PROTEIN 6"/>
    <property type="match status" value="1"/>
</dbReference>
<dbReference type="Proteomes" id="UP000193588">
    <property type="component" value="Unassembled WGS sequence"/>
</dbReference>
<dbReference type="SUPFAM" id="SSF103473">
    <property type="entry name" value="MFS general substrate transporter"/>
    <property type="match status" value="1"/>
</dbReference>
<gene>
    <name evidence="9" type="ORF">B9D04_03590</name>
</gene>
<reference evidence="9 10" key="1">
    <citation type="submission" date="2017-04" db="EMBL/GenBank/DDBJ databases">
        <title>The genome sequence of Weissella cibaria isolated from wild Drosophila.</title>
        <authorList>
            <person name="Ricks N.J."/>
            <person name="Carroll C."/>
            <person name="Walters A."/>
            <person name="Newell P.D."/>
            <person name="Chaston J.M."/>
        </authorList>
    </citation>
    <scope>NUCLEOTIDE SEQUENCE [LARGE SCALE GENOMIC DNA]</scope>
    <source>
        <strain evidence="9 10">DmW_103</strain>
    </source>
</reference>
<dbReference type="InterPro" id="IPR020846">
    <property type="entry name" value="MFS_dom"/>
</dbReference>